<dbReference type="CDD" id="cd01650">
    <property type="entry name" value="RT_nLTR_like"/>
    <property type="match status" value="1"/>
</dbReference>
<dbReference type="PROSITE" id="PS50878">
    <property type="entry name" value="RT_POL"/>
    <property type="match status" value="1"/>
</dbReference>
<dbReference type="InterPro" id="IPR043502">
    <property type="entry name" value="DNA/RNA_pol_sf"/>
</dbReference>
<dbReference type="AlphaFoldDB" id="A0A817LG94"/>
<dbReference type="Pfam" id="PF00078">
    <property type="entry name" value="RVT_1"/>
    <property type="match status" value="1"/>
</dbReference>
<organism evidence="3 4">
    <name type="scientific">Rotaria socialis</name>
    <dbReference type="NCBI Taxonomy" id="392032"/>
    <lineage>
        <taxon>Eukaryota</taxon>
        <taxon>Metazoa</taxon>
        <taxon>Spiralia</taxon>
        <taxon>Gnathifera</taxon>
        <taxon>Rotifera</taxon>
        <taxon>Eurotatoria</taxon>
        <taxon>Bdelloidea</taxon>
        <taxon>Philodinida</taxon>
        <taxon>Philodinidae</taxon>
        <taxon>Rotaria</taxon>
    </lineage>
</organism>
<dbReference type="Proteomes" id="UP000663825">
    <property type="component" value="Unassembled WGS sequence"/>
</dbReference>
<protein>
    <recommendedName>
        <fullName evidence="2">Reverse transcriptase domain-containing protein</fullName>
    </recommendedName>
</protein>
<sequence>MAQSKDNVKERWTQYCSDLYKDDGGGDEIVRELENISPSYQDDSQDILYSEVNQAIQTLKSNKSPGSDGITAEMIQAGGEQLIHQIHALCDKAWNQGAIPKEWGKSILVPIPKKGDLNECSNYRTISLINHTSKILLIILLNRLKYRLDPYLAEEQAGFRKDRSTVQQILTLRLLAEKAKRQGIKIYNCFIDFRKAFDTIKHNIIWAVLKSYGIGNKTLVLLQNIYEQAQSAVRVDKQIGEWFHTSVGTRQGDPLSPLLFITYLERVMDKAIQTDSGISISGTLVNNLRFADDINMIQEDRNMLLKQTERLQTVATQAGLTINTGKTKTLVFGGPNIEQPIQISGNNGADAADRTCSTWHKIGDNGKTLSDQWLAPTGDKPMGHRES</sequence>
<reference evidence="3" key="1">
    <citation type="submission" date="2021-02" db="EMBL/GenBank/DDBJ databases">
        <authorList>
            <person name="Nowell W R."/>
        </authorList>
    </citation>
    <scope>NUCLEOTIDE SEQUENCE</scope>
</reference>
<dbReference type="EMBL" id="CAJNXB010000109">
    <property type="protein sequence ID" value="CAF3021364.1"/>
    <property type="molecule type" value="Genomic_DNA"/>
</dbReference>
<dbReference type="SUPFAM" id="SSF56672">
    <property type="entry name" value="DNA/RNA polymerases"/>
    <property type="match status" value="1"/>
</dbReference>
<dbReference type="PANTHER" id="PTHR47027">
    <property type="entry name" value="REVERSE TRANSCRIPTASE DOMAIN-CONTAINING PROTEIN"/>
    <property type="match status" value="1"/>
</dbReference>
<evidence type="ECO:0000259" key="2">
    <source>
        <dbReference type="PROSITE" id="PS50878"/>
    </source>
</evidence>
<dbReference type="PANTHER" id="PTHR47027:SF20">
    <property type="entry name" value="REVERSE TRANSCRIPTASE-LIKE PROTEIN WITH RNA-DIRECTED DNA POLYMERASE DOMAIN"/>
    <property type="match status" value="1"/>
</dbReference>
<dbReference type="InterPro" id="IPR000477">
    <property type="entry name" value="RT_dom"/>
</dbReference>
<dbReference type="OrthoDB" id="407509at2759"/>
<accession>A0A817LG94</accession>
<evidence type="ECO:0000256" key="1">
    <source>
        <dbReference type="SAM" id="MobiDB-lite"/>
    </source>
</evidence>
<evidence type="ECO:0000313" key="3">
    <source>
        <dbReference type="EMBL" id="CAF3021364.1"/>
    </source>
</evidence>
<evidence type="ECO:0000313" key="4">
    <source>
        <dbReference type="Proteomes" id="UP000663825"/>
    </source>
</evidence>
<feature type="region of interest" description="Disordered" evidence="1">
    <location>
        <begin position="367"/>
        <end position="387"/>
    </location>
</feature>
<comment type="caution">
    <text evidence="3">The sequence shown here is derived from an EMBL/GenBank/DDBJ whole genome shotgun (WGS) entry which is preliminary data.</text>
</comment>
<feature type="domain" description="Reverse transcriptase" evidence="2">
    <location>
        <begin position="92"/>
        <end position="348"/>
    </location>
</feature>
<proteinExistence type="predicted"/>
<gene>
    <name evidence="3" type="ORF">TIS948_LOCUS2465</name>
</gene>
<name>A0A817LG94_9BILA</name>